<keyword evidence="9" id="KW-1185">Reference proteome</keyword>
<dbReference type="SUPFAM" id="SSF46785">
    <property type="entry name" value="Winged helix' DNA-binding domain"/>
    <property type="match status" value="1"/>
</dbReference>
<feature type="domain" description="HTH marR-type" evidence="7">
    <location>
        <begin position="7"/>
        <end position="145"/>
    </location>
</feature>
<evidence type="ECO:0000313" key="8">
    <source>
        <dbReference type="EMBL" id="GAA1512131.1"/>
    </source>
</evidence>
<dbReference type="PANTHER" id="PTHR33164">
    <property type="entry name" value="TRANSCRIPTIONAL REGULATOR, MARR FAMILY"/>
    <property type="match status" value="1"/>
</dbReference>
<evidence type="ECO:0000256" key="5">
    <source>
        <dbReference type="ARBA" id="ARBA00023163"/>
    </source>
</evidence>
<dbReference type="InterPro" id="IPR036388">
    <property type="entry name" value="WH-like_DNA-bd_sf"/>
</dbReference>
<protein>
    <submittedName>
        <fullName evidence="8">MarR family transcriptional regulator</fullName>
    </submittedName>
</protein>
<evidence type="ECO:0000256" key="4">
    <source>
        <dbReference type="ARBA" id="ARBA00023125"/>
    </source>
</evidence>
<evidence type="ECO:0000256" key="1">
    <source>
        <dbReference type="ARBA" id="ARBA00004496"/>
    </source>
</evidence>
<dbReference type="InterPro" id="IPR055166">
    <property type="entry name" value="Transc_reg_Sar_Rot_HTH"/>
</dbReference>
<gene>
    <name evidence="8" type="ORF">GCM10009690_13920</name>
</gene>
<dbReference type="EMBL" id="BAAALX010000008">
    <property type="protein sequence ID" value="GAA1512131.1"/>
    <property type="molecule type" value="Genomic_DNA"/>
</dbReference>
<name>A0ABN2A605_9MICO</name>
<evidence type="ECO:0000259" key="7">
    <source>
        <dbReference type="PROSITE" id="PS50995"/>
    </source>
</evidence>
<keyword evidence="4" id="KW-0238">DNA-binding</keyword>
<organism evidence="8 9">
    <name type="scientific">Brevibacterium permense</name>
    <dbReference type="NCBI Taxonomy" id="234834"/>
    <lineage>
        <taxon>Bacteria</taxon>
        <taxon>Bacillati</taxon>
        <taxon>Actinomycetota</taxon>
        <taxon>Actinomycetes</taxon>
        <taxon>Micrococcales</taxon>
        <taxon>Brevibacteriaceae</taxon>
        <taxon>Brevibacterium</taxon>
    </lineage>
</organism>
<feature type="region of interest" description="Disordered" evidence="6">
    <location>
        <begin position="144"/>
        <end position="172"/>
    </location>
</feature>
<sequence>MNALDLDRQLCFALYSASRAMTASYKDLLAELGITYPQYLVMLVLWEEGSNDEGVTVKRLGERLQLDSGTLSPLLSRLESLSFVTRHRSAEDSRRVLVRATAEGAAAKERAECVPARIGERTNLDPASMPELLETLRALTRNLRAEPAPVESPDPPAAPLNSHRASALTARH</sequence>
<evidence type="ECO:0000256" key="2">
    <source>
        <dbReference type="ARBA" id="ARBA00022490"/>
    </source>
</evidence>
<dbReference type="SMART" id="SM00347">
    <property type="entry name" value="HTH_MARR"/>
    <property type="match status" value="1"/>
</dbReference>
<keyword evidence="5" id="KW-0804">Transcription</keyword>
<dbReference type="InterPro" id="IPR039422">
    <property type="entry name" value="MarR/SlyA-like"/>
</dbReference>
<comment type="subcellular location">
    <subcellularLocation>
        <location evidence="1">Cytoplasm</location>
    </subcellularLocation>
</comment>
<evidence type="ECO:0000256" key="6">
    <source>
        <dbReference type="SAM" id="MobiDB-lite"/>
    </source>
</evidence>
<evidence type="ECO:0000256" key="3">
    <source>
        <dbReference type="ARBA" id="ARBA00023015"/>
    </source>
</evidence>
<accession>A0ABN2A605</accession>
<dbReference type="PROSITE" id="PS50995">
    <property type="entry name" value="HTH_MARR_2"/>
    <property type="match status" value="1"/>
</dbReference>
<reference evidence="8 9" key="1">
    <citation type="journal article" date="2019" name="Int. J. Syst. Evol. Microbiol.">
        <title>The Global Catalogue of Microorganisms (GCM) 10K type strain sequencing project: providing services to taxonomists for standard genome sequencing and annotation.</title>
        <authorList>
            <consortium name="The Broad Institute Genomics Platform"/>
            <consortium name="The Broad Institute Genome Sequencing Center for Infectious Disease"/>
            <person name="Wu L."/>
            <person name="Ma J."/>
        </authorList>
    </citation>
    <scope>NUCLEOTIDE SEQUENCE [LARGE SCALE GENOMIC DNA]</scope>
    <source>
        <strain evidence="8 9">JCM 13318</strain>
    </source>
</reference>
<comment type="caution">
    <text evidence="8">The sequence shown here is derived from an EMBL/GenBank/DDBJ whole genome shotgun (WGS) entry which is preliminary data.</text>
</comment>
<evidence type="ECO:0000313" key="9">
    <source>
        <dbReference type="Proteomes" id="UP001500177"/>
    </source>
</evidence>
<dbReference type="RefSeq" id="WP_173156802.1">
    <property type="nucleotide sequence ID" value="NZ_BAAALX010000008.1"/>
</dbReference>
<dbReference type="PANTHER" id="PTHR33164:SF5">
    <property type="entry name" value="ORGANIC HYDROPEROXIDE RESISTANCE TRANSCRIPTIONAL REGULATOR"/>
    <property type="match status" value="1"/>
</dbReference>
<dbReference type="Pfam" id="PF22381">
    <property type="entry name" value="Staph_reg_Sar_Rot"/>
    <property type="match status" value="1"/>
</dbReference>
<dbReference type="InterPro" id="IPR000835">
    <property type="entry name" value="HTH_MarR-typ"/>
</dbReference>
<keyword evidence="3" id="KW-0805">Transcription regulation</keyword>
<dbReference type="InterPro" id="IPR036390">
    <property type="entry name" value="WH_DNA-bd_sf"/>
</dbReference>
<keyword evidence="2" id="KW-0963">Cytoplasm</keyword>
<dbReference type="Gene3D" id="1.10.10.10">
    <property type="entry name" value="Winged helix-like DNA-binding domain superfamily/Winged helix DNA-binding domain"/>
    <property type="match status" value="1"/>
</dbReference>
<dbReference type="Proteomes" id="UP001500177">
    <property type="component" value="Unassembled WGS sequence"/>
</dbReference>
<proteinExistence type="predicted"/>